<evidence type="ECO:0000313" key="3">
    <source>
        <dbReference type="Proteomes" id="UP000008064"/>
    </source>
</evidence>
<evidence type="ECO:0000313" key="2">
    <source>
        <dbReference type="EMBL" id="EGO27939.1"/>
    </source>
</evidence>
<dbReference type="AlphaFoldDB" id="F8NMW4"/>
<gene>
    <name evidence="2" type="ORF">SERLADRAFT_435718</name>
</gene>
<dbReference type="GeneID" id="18814575"/>
<dbReference type="RefSeq" id="XP_007316030.1">
    <property type="nucleotide sequence ID" value="XM_007315968.1"/>
</dbReference>
<feature type="compositionally biased region" description="Basic and acidic residues" evidence="1">
    <location>
        <begin position="49"/>
        <end position="74"/>
    </location>
</feature>
<sequence>MTTALGRDRYYADMWESVIATGMEEGWGDGVSERNVGIKEIDIIGAPENSKDTKKNGNGSVERDDEGKMLEHRSMTSNAVNGHTTRMEVPMRRLRRLSLRL</sequence>
<proteinExistence type="predicted"/>
<dbReference type="EMBL" id="GL945431">
    <property type="protein sequence ID" value="EGO27939.1"/>
    <property type="molecule type" value="Genomic_DNA"/>
</dbReference>
<dbReference type="Proteomes" id="UP000008064">
    <property type="component" value="Unassembled WGS sequence"/>
</dbReference>
<name>F8NMW4_SERL9</name>
<evidence type="ECO:0000256" key="1">
    <source>
        <dbReference type="SAM" id="MobiDB-lite"/>
    </source>
</evidence>
<dbReference type="KEGG" id="sla:SERLADRAFT_435718"/>
<accession>F8NMW4</accession>
<feature type="compositionally biased region" description="Polar residues" evidence="1">
    <location>
        <begin position="75"/>
        <end position="84"/>
    </location>
</feature>
<reference evidence="3" key="1">
    <citation type="journal article" date="2011" name="Science">
        <title>The plant cell wall-decomposing machinery underlies the functional diversity of forest fungi.</title>
        <authorList>
            <person name="Eastwood D.C."/>
            <person name="Floudas D."/>
            <person name="Binder M."/>
            <person name="Majcherczyk A."/>
            <person name="Schneider P."/>
            <person name="Aerts A."/>
            <person name="Asiegbu F.O."/>
            <person name="Baker S.E."/>
            <person name="Barry K."/>
            <person name="Bendiksby M."/>
            <person name="Blumentritt M."/>
            <person name="Coutinho P.M."/>
            <person name="Cullen D."/>
            <person name="de Vries R.P."/>
            <person name="Gathman A."/>
            <person name="Goodell B."/>
            <person name="Henrissat B."/>
            <person name="Ihrmark K."/>
            <person name="Kauserud H."/>
            <person name="Kohler A."/>
            <person name="LaButti K."/>
            <person name="Lapidus A."/>
            <person name="Lavin J.L."/>
            <person name="Lee Y.-H."/>
            <person name="Lindquist E."/>
            <person name="Lilly W."/>
            <person name="Lucas S."/>
            <person name="Morin E."/>
            <person name="Murat C."/>
            <person name="Oguiza J.A."/>
            <person name="Park J."/>
            <person name="Pisabarro A.G."/>
            <person name="Riley R."/>
            <person name="Rosling A."/>
            <person name="Salamov A."/>
            <person name="Schmidt O."/>
            <person name="Schmutz J."/>
            <person name="Skrede I."/>
            <person name="Stenlid J."/>
            <person name="Wiebenga A."/>
            <person name="Xie X."/>
            <person name="Kuees U."/>
            <person name="Hibbett D.S."/>
            <person name="Hoffmeister D."/>
            <person name="Hoegberg N."/>
            <person name="Martin F."/>
            <person name="Grigoriev I.V."/>
            <person name="Watkinson S.C."/>
        </authorList>
    </citation>
    <scope>NUCLEOTIDE SEQUENCE [LARGE SCALE GENOMIC DNA]</scope>
    <source>
        <strain evidence="3">S7.9</strain>
    </source>
</reference>
<protein>
    <submittedName>
        <fullName evidence="2">Uncharacterized protein</fullName>
    </submittedName>
</protein>
<dbReference type="HOGENOM" id="CLU_2293414_0_0_1"/>
<organism evidence="3">
    <name type="scientific">Serpula lacrymans var. lacrymans (strain S7.9)</name>
    <name type="common">Dry rot fungus</name>
    <dbReference type="NCBI Taxonomy" id="578457"/>
    <lineage>
        <taxon>Eukaryota</taxon>
        <taxon>Fungi</taxon>
        <taxon>Dikarya</taxon>
        <taxon>Basidiomycota</taxon>
        <taxon>Agaricomycotina</taxon>
        <taxon>Agaricomycetes</taxon>
        <taxon>Agaricomycetidae</taxon>
        <taxon>Boletales</taxon>
        <taxon>Coniophorineae</taxon>
        <taxon>Serpulaceae</taxon>
        <taxon>Serpula</taxon>
    </lineage>
</organism>
<feature type="region of interest" description="Disordered" evidence="1">
    <location>
        <begin position="46"/>
        <end position="89"/>
    </location>
</feature>